<feature type="region of interest" description="Disordered" evidence="1">
    <location>
        <begin position="209"/>
        <end position="297"/>
    </location>
</feature>
<feature type="compositionally biased region" description="Acidic residues" evidence="1">
    <location>
        <begin position="68"/>
        <end position="78"/>
    </location>
</feature>
<dbReference type="OrthoDB" id="3225452at2759"/>
<dbReference type="InParanoid" id="E2BVE2"/>
<evidence type="ECO:0000313" key="3">
    <source>
        <dbReference type="Proteomes" id="UP000008237"/>
    </source>
</evidence>
<keyword evidence="3" id="KW-1185">Reference proteome</keyword>
<feature type="compositionally biased region" description="Basic and acidic residues" evidence="1">
    <location>
        <begin position="209"/>
        <end position="224"/>
    </location>
</feature>
<dbReference type="AlphaFoldDB" id="E2BVE2"/>
<feature type="region of interest" description="Disordered" evidence="1">
    <location>
        <begin position="37"/>
        <end position="138"/>
    </location>
</feature>
<accession>E2BVE2</accession>
<feature type="compositionally biased region" description="Basic and acidic residues" evidence="1">
    <location>
        <begin position="37"/>
        <end position="57"/>
    </location>
</feature>
<proteinExistence type="predicted"/>
<gene>
    <name evidence="2" type="ORF">EAI_07037</name>
</gene>
<feature type="compositionally biased region" description="Polar residues" evidence="1">
    <location>
        <begin position="93"/>
        <end position="102"/>
    </location>
</feature>
<dbReference type="EMBL" id="GL450828">
    <property type="protein sequence ID" value="EFN80318.1"/>
    <property type="molecule type" value="Genomic_DNA"/>
</dbReference>
<reference evidence="2 3" key="1">
    <citation type="journal article" date="2010" name="Science">
        <title>Genomic comparison of the ants Camponotus floridanus and Harpegnathos saltator.</title>
        <authorList>
            <person name="Bonasio R."/>
            <person name="Zhang G."/>
            <person name="Ye C."/>
            <person name="Mutti N.S."/>
            <person name="Fang X."/>
            <person name="Qin N."/>
            <person name="Donahue G."/>
            <person name="Yang P."/>
            <person name="Li Q."/>
            <person name="Li C."/>
            <person name="Zhang P."/>
            <person name="Huang Z."/>
            <person name="Berger S.L."/>
            <person name="Reinberg D."/>
            <person name="Wang J."/>
            <person name="Liebig J."/>
        </authorList>
    </citation>
    <scope>NUCLEOTIDE SEQUENCE [LARGE SCALE GENOMIC DNA]</scope>
    <source>
        <strain evidence="2 3">R22 G/1</strain>
    </source>
</reference>
<evidence type="ECO:0000313" key="2">
    <source>
        <dbReference type="EMBL" id="EFN80318.1"/>
    </source>
</evidence>
<dbReference type="Proteomes" id="UP000008237">
    <property type="component" value="Unassembled WGS sequence"/>
</dbReference>
<feature type="compositionally biased region" description="Acidic residues" evidence="1">
    <location>
        <begin position="252"/>
        <end position="285"/>
    </location>
</feature>
<feature type="compositionally biased region" description="Basic and acidic residues" evidence="1">
    <location>
        <begin position="286"/>
        <end position="297"/>
    </location>
</feature>
<evidence type="ECO:0000256" key="1">
    <source>
        <dbReference type="SAM" id="MobiDB-lite"/>
    </source>
</evidence>
<sequence>MCKVSVARYNFSEDVESARTIQDLFGIYRDLLEIKNCEDQPDQIEKKGQRKEGRAETEGGGGGGGKEVEEEEEEEEEAITSFVEGACAPTLRTFGSSTSTTAAPERHRGDDDEDAPVSTSVARPWEPPSPTFSQSRSHLLQVHPPHHHQHPAAAHHHQQMNVPTSLIDGVSLQNCTAGPFASGNSGGTSRQRLIELSHGLGALRHYNDLANHPRDEENEIENRRVASRTGAEIAFEERAERRRKSRWRNIEGDEEEDNEDEDNVDDDEEQEQEQEQEVEREEAEEAETRARSPRGEQ</sequence>
<dbReference type="STRING" id="610380.E2BVE2"/>
<organism evidence="3">
    <name type="scientific">Harpegnathos saltator</name>
    <name type="common">Jerdon's jumping ant</name>
    <dbReference type="NCBI Taxonomy" id="610380"/>
    <lineage>
        <taxon>Eukaryota</taxon>
        <taxon>Metazoa</taxon>
        <taxon>Ecdysozoa</taxon>
        <taxon>Arthropoda</taxon>
        <taxon>Hexapoda</taxon>
        <taxon>Insecta</taxon>
        <taxon>Pterygota</taxon>
        <taxon>Neoptera</taxon>
        <taxon>Endopterygota</taxon>
        <taxon>Hymenoptera</taxon>
        <taxon>Apocrita</taxon>
        <taxon>Aculeata</taxon>
        <taxon>Formicoidea</taxon>
        <taxon>Formicidae</taxon>
        <taxon>Ponerinae</taxon>
        <taxon>Ponerini</taxon>
        <taxon>Harpegnathos</taxon>
    </lineage>
</organism>
<protein>
    <submittedName>
        <fullName evidence="2">Uncharacterized protein</fullName>
    </submittedName>
</protein>
<name>E2BVE2_HARSA</name>